<feature type="compositionally biased region" description="Polar residues" evidence="1">
    <location>
        <begin position="212"/>
        <end position="224"/>
    </location>
</feature>
<feature type="region of interest" description="Disordered" evidence="1">
    <location>
        <begin position="212"/>
        <end position="249"/>
    </location>
</feature>
<proteinExistence type="predicted"/>
<dbReference type="AlphaFoldDB" id="A0A5B0MS15"/>
<dbReference type="Proteomes" id="UP000324748">
    <property type="component" value="Unassembled WGS sequence"/>
</dbReference>
<reference evidence="2 3" key="1">
    <citation type="submission" date="2019-05" db="EMBL/GenBank/DDBJ databases">
        <title>Emergence of the Ug99 lineage of the wheat stem rust pathogen through somatic hybridization.</title>
        <authorList>
            <person name="Li F."/>
            <person name="Upadhyaya N.M."/>
            <person name="Sperschneider J."/>
            <person name="Matny O."/>
            <person name="Nguyen-Phuc H."/>
            <person name="Mago R."/>
            <person name="Raley C."/>
            <person name="Miller M.E."/>
            <person name="Silverstein K.A.T."/>
            <person name="Henningsen E."/>
            <person name="Hirsch C.D."/>
            <person name="Visser B."/>
            <person name="Pretorius Z.A."/>
            <person name="Steffenson B.J."/>
            <person name="Schwessinger B."/>
            <person name="Dodds P.N."/>
            <person name="Figueroa M."/>
        </authorList>
    </citation>
    <scope>NUCLEOTIDE SEQUENCE [LARGE SCALE GENOMIC DNA]</scope>
    <source>
        <strain evidence="2">21-0</strain>
    </source>
</reference>
<evidence type="ECO:0000313" key="2">
    <source>
        <dbReference type="EMBL" id="KAA1079791.1"/>
    </source>
</evidence>
<evidence type="ECO:0000313" key="3">
    <source>
        <dbReference type="Proteomes" id="UP000324748"/>
    </source>
</evidence>
<dbReference type="EMBL" id="VSWC01000132">
    <property type="protein sequence ID" value="KAA1079791.1"/>
    <property type="molecule type" value="Genomic_DNA"/>
</dbReference>
<protein>
    <submittedName>
        <fullName evidence="2">Uncharacterized protein</fullName>
    </submittedName>
</protein>
<keyword evidence="3" id="KW-1185">Reference proteome</keyword>
<organism evidence="2 3">
    <name type="scientific">Puccinia graminis f. sp. tritici</name>
    <dbReference type="NCBI Taxonomy" id="56615"/>
    <lineage>
        <taxon>Eukaryota</taxon>
        <taxon>Fungi</taxon>
        <taxon>Dikarya</taxon>
        <taxon>Basidiomycota</taxon>
        <taxon>Pucciniomycotina</taxon>
        <taxon>Pucciniomycetes</taxon>
        <taxon>Pucciniales</taxon>
        <taxon>Pucciniaceae</taxon>
        <taxon>Puccinia</taxon>
    </lineage>
</organism>
<name>A0A5B0MS15_PUCGR</name>
<sequence length="279" mass="30228">MLDPAQQARGRGAYWTLNGPPIQCSPAGGGGGAGGRVHCDLARLESQSRCGCPLADLCKQQTGNELTIPYTVSNSSQLRIRKRWRRRRGQRLEVWTATRKIDDFSKLYRVRILESIILCLCIAVWSRNRSARLISISLSGRPYSSNSLGLSASGLQSSNNQHPPKQSSHPTSLHLLCASLSSLPKLSNFFASVPALCSIAPLAYQRASTSETYGASDIQDTPTQLHPEKTGTRRTPQTPAGPAVDSMGNPRRSAITATLDSLQLHHLGLTTSTVIRKSA</sequence>
<comment type="caution">
    <text evidence="2">The sequence shown here is derived from an EMBL/GenBank/DDBJ whole genome shotgun (WGS) entry which is preliminary data.</text>
</comment>
<accession>A0A5B0MS15</accession>
<gene>
    <name evidence="2" type="ORF">PGT21_024247</name>
</gene>
<feature type="region of interest" description="Disordered" evidence="1">
    <location>
        <begin position="151"/>
        <end position="170"/>
    </location>
</feature>
<feature type="compositionally biased region" description="Low complexity" evidence="1">
    <location>
        <begin position="151"/>
        <end position="161"/>
    </location>
</feature>
<evidence type="ECO:0000256" key="1">
    <source>
        <dbReference type="SAM" id="MobiDB-lite"/>
    </source>
</evidence>